<feature type="domain" description="HTH marR-type" evidence="1">
    <location>
        <begin position="15"/>
        <end position="147"/>
    </location>
</feature>
<dbReference type="PANTHER" id="PTHR33164:SF101">
    <property type="entry name" value="TRANSCRIPTIONAL REPRESSOR MPRA"/>
    <property type="match status" value="1"/>
</dbReference>
<evidence type="ECO:0000313" key="3">
    <source>
        <dbReference type="Proteomes" id="UP000264702"/>
    </source>
</evidence>
<dbReference type="PRINTS" id="PR00598">
    <property type="entry name" value="HTHMARR"/>
</dbReference>
<organism evidence="2 3">
    <name type="scientific">Paracidobacterium acidisoli</name>
    <dbReference type="NCBI Taxonomy" id="2303751"/>
    <lineage>
        <taxon>Bacteria</taxon>
        <taxon>Pseudomonadati</taxon>
        <taxon>Acidobacteriota</taxon>
        <taxon>Terriglobia</taxon>
        <taxon>Terriglobales</taxon>
        <taxon>Acidobacteriaceae</taxon>
        <taxon>Paracidobacterium</taxon>
    </lineage>
</organism>
<keyword evidence="3" id="KW-1185">Reference proteome</keyword>
<dbReference type="InterPro" id="IPR036388">
    <property type="entry name" value="WH-like_DNA-bd_sf"/>
</dbReference>
<comment type="caution">
    <text evidence="2">The sequence shown here is derived from an EMBL/GenBank/DDBJ whole genome shotgun (WGS) entry which is preliminary data.</text>
</comment>
<dbReference type="EMBL" id="QVQT01000008">
    <property type="protein sequence ID" value="RFU14980.1"/>
    <property type="molecule type" value="Genomic_DNA"/>
</dbReference>
<dbReference type="GO" id="GO:0006950">
    <property type="term" value="P:response to stress"/>
    <property type="evidence" value="ECO:0007669"/>
    <property type="project" value="TreeGrafter"/>
</dbReference>
<sequence>MATQNQSGNTTDTRGIHLWLILRKASRTLEAHAIRNIAALGMGVSDFAVLEALLHKGPLTVKEIGARVLLTSGSMTAAIDRLAERGLVERTEDAEDRRARVIRLTSSGRALIRRAFRGHEQAMEQAVASFACEDRVQLIDLLRRLGRSTDPPPH</sequence>
<dbReference type="OrthoDB" id="9799747at2"/>
<dbReference type="InterPro" id="IPR039422">
    <property type="entry name" value="MarR/SlyA-like"/>
</dbReference>
<dbReference type="Gene3D" id="1.10.10.10">
    <property type="entry name" value="Winged helix-like DNA-binding domain superfamily/Winged helix DNA-binding domain"/>
    <property type="match status" value="1"/>
</dbReference>
<name>A0A372IJ32_9BACT</name>
<dbReference type="InterPro" id="IPR036390">
    <property type="entry name" value="WH_DNA-bd_sf"/>
</dbReference>
<dbReference type="PROSITE" id="PS50995">
    <property type="entry name" value="HTH_MARR_2"/>
    <property type="match status" value="1"/>
</dbReference>
<dbReference type="SUPFAM" id="SSF46785">
    <property type="entry name" value="Winged helix' DNA-binding domain"/>
    <property type="match status" value="1"/>
</dbReference>
<dbReference type="Proteomes" id="UP000264702">
    <property type="component" value="Unassembled WGS sequence"/>
</dbReference>
<proteinExistence type="predicted"/>
<evidence type="ECO:0000259" key="1">
    <source>
        <dbReference type="PROSITE" id="PS50995"/>
    </source>
</evidence>
<dbReference type="Pfam" id="PF12802">
    <property type="entry name" value="MarR_2"/>
    <property type="match status" value="1"/>
</dbReference>
<dbReference type="AlphaFoldDB" id="A0A372IJ32"/>
<gene>
    <name evidence="2" type="ORF">D0Y96_19445</name>
</gene>
<dbReference type="RefSeq" id="WP_117303373.1">
    <property type="nucleotide sequence ID" value="NZ_QVQT02000008.1"/>
</dbReference>
<evidence type="ECO:0000313" key="2">
    <source>
        <dbReference type="EMBL" id="RFU14980.1"/>
    </source>
</evidence>
<protein>
    <submittedName>
        <fullName evidence="2">MarR family transcriptional regulator</fullName>
    </submittedName>
</protein>
<dbReference type="GO" id="GO:0003700">
    <property type="term" value="F:DNA-binding transcription factor activity"/>
    <property type="evidence" value="ECO:0007669"/>
    <property type="project" value="InterPro"/>
</dbReference>
<dbReference type="PANTHER" id="PTHR33164">
    <property type="entry name" value="TRANSCRIPTIONAL REGULATOR, MARR FAMILY"/>
    <property type="match status" value="1"/>
</dbReference>
<accession>A0A372IJ32</accession>
<dbReference type="SMART" id="SM00347">
    <property type="entry name" value="HTH_MARR"/>
    <property type="match status" value="1"/>
</dbReference>
<reference evidence="2 3" key="1">
    <citation type="submission" date="2018-08" db="EMBL/GenBank/DDBJ databases">
        <title>Acidipila sp. 4G-K13, an acidobacterium isolated from forest soil.</title>
        <authorList>
            <person name="Gao Z.-H."/>
            <person name="Qiu L.-H."/>
        </authorList>
    </citation>
    <scope>NUCLEOTIDE SEQUENCE [LARGE SCALE GENOMIC DNA]</scope>
    <source>
        <strain evidence="2 3">4G-K13</strain>
    </source>
</reference>
<dbReference type="InterPro" id="IPR000835">
    <property type="entry name" value="HTH_MarR-typ"/>
</dbReference>